<dbReference type="InterPro" id="IPR017937">
    <property type="entry name" value="Thioredoxin_CS"/>
</dbReference>
<dbReference type="SUPFAM" id="SSF52833">
    <property type="entry name" value="Thioredoxin-like"/>
    <property type="match status" value="1"/>
</dbReference>
<keyword evidence="7" id="KW-1185">Reference proteome</keyword>
<evidence type="ECO:0000256" key="2">
    <source>
        <dbReference type="ARBA" id="ARBA00022748"/>
    </source>
</evidence>
<dbReference type="GO" id="GO:0015036">
    <property type="term" value="F:disulfide oxidoreductase activity"/>
    <property type="evidence" value="ECO:0007669"/>
    <property type="project" value="UniProtKB-ARBA"/>
</dbReference>
<sequence>MKRTWLVALPLVIFVAVIVFLYQGLSADPRARDSQILNQPLPEFSLPDLMHEERQYTPADLQSEVTILNVWGVWCVTCAVELPYLTYLADNERVKFVGLYFDQDIDPDFGGKTITAVRKEVQTMLSQYGNPYAFNIYDVYRDMSLDLGVTGAPEHFVIDQHGVIRMHHIGDINERVWTTKVGPMYHQLVKENTP</sequence>
<dbReference type="EMBL" id="CP031769">
    <property type="protein sequence ID" value="AXR05634.1"/>
    <property type="molecule type" value="Genomic_DNA"/>
</dbReference>
<dbReference type="AlphaFoldDB" id="A0A346NJC7"/>
<dbReference type="Gene3D" id="3.40.30.10">
    <property type="entry name" value="Glutaredoxin"/>
    <property type="match status" value="1"/>
</dbReference>
<keyword evidence="3" id="KW-1015">Disulfide bond</keyword>
<keyword evidence="2" id="KW-0201">Cytochrome c-type biogenesis</keyword>
<dbReference type="KEGG" id="salm:D0Y50_04150"/>
<evidence type="ECO:0000256" key="1">
    <source>
        <dbReference type="ARBA" id="ARBA00004196"/>
    </source>
</evidence>
<dbReference type="GO" id="GO:0017004">
    <property type="term" value="P:cytochrome complex assembly"/>
    <property type="evidence" value="ECO:0007669"/>
    <property type="project" value="UniProtKB-KW"/>
</dbReference>
<dbReference type="InterPro" id="IPR013766">
    <property type="entry name" value="Thioredoxin_domain"/>
</dbReference>
<organism evidence="6 7">
    <name type="scientific">Salinimonas sediminis</name>
    <dbReference type="NCBI Taxonomy" id="2303538"/>
    <lineage>
        <taxon>Bacteria</taxon>
        <taxon>Pseudomonadati</taxon>
        <taxon>Pseudomonadota</taxon>
        <taxon>Gammaproteobacteria</taxon>
        <taxon>Alteromonadales</taxon>
        <taxon>Alteromonadaceae</taxon>
        <taxon>Alteromonas/Salinimonas group</taxon>
        <taxon>Salinimonas</taxon>
    </lineage>
</organism>
<proteinExistence type="predicted"/>
<evidence type="ECO:0000256" key="4">
    <source>
        <dbReference type="ARBA" id="ARBA00023284"/>
    </source>
</evidence>
<evidence type="ECO:0000256" key="3">
    <source>
        <dbReference type="ARBA" id="ARBA00023157"/>
    </source>
</evidence>
<evidence type="ECO:0000313" key="7">
    <source>
        <dbReference type="Proteomes" id="UP000262073"/>
    </source>
</evidence>
<dbReference type="PANTHER" id="PTHR42852:SF6">
    <property type="entry name" value="THIOL:DISULFIDE INTERCHANGE PROTEIN DSBE"/>
    <property type="match status" value="1"/>
</dbReference>
<feature type="domain" description="Thioredoxin" evidence="5">
    <location>
        <begin position="35"/>
        <end position="186"/>
    </location>
</feature>
<comment type="subcellular location">
    <subcellularLocation>
        <location evidence="1">Cell envelope</location>
    </subcellularLocation>
</comment>
<evidence type="ECO:0000313" key="6">
    <source>
        <dbReference type="EMBL" id="AXR05634.1"/>
    </source>
</evidence>
<protein>
    <submittedName>
        <fullName evidence="6">Thiol:disulfide interchange protein</fullName>
    </submittedName>
</protein>
<reference evidence="6 7" key="1">
    <citation type="submission" date="2018-08" db="EMBL/GenBank/DDBJ databases">
        <title>Salinimonas sediminis sp. nov., a piezophilic bacterium isolated from a deep-sea sediment sample from the New Britain Trench.</title>
        <authorList>
            <person name="Cao J."/>
        </authorList>
    </citation>
    <scope>NUCLEOTIDE SEQUENCE [LARGE SCALE GENOMIC DNA]</scope>
    <source>
        <strain evidence="6 7">N102</strain>
    </source>
</reference>
<dbReference type="PROSITE" id="PS00194">
    <property type="entry name" value="THIOREDOXIN_1"/>
    <property type="match status" value="1"/>
</dbReference>
<name>A0A346NJC7_9ALTE</name>
<dbReference type="Proteomes" id="UP000262073">
    <property type="component" value="Chromosome"/>
</dbReference>
<dbReference type="PANTHER" id="PTHR42852">
    <property type="entry name" value="THIOL:DISULFIDE INTERCHANGE PROTEIN DSBE"/>
    <property type="match status" value="1"/>
</dbReference>
<dbReference type="InterPro" id="IPR050553">
    <property type="entry name" value="Thioredoxin_ResA/DsbE_sf"/>
</dbReference>
<dbReference type="PROSITE" id="PS51352">
    <property type="entry name" value="THIOREDOXIN_2"/>
    <property type="match status" value="1"/>
</dbReference>
<dbReference type="GO" id="GO:0030313">
    <property type="term" value="C:cell envelope"/>
    <property type="evidence" value="ECO:0007669"/>
    <property type="project" value="UniProtKB-SubCell"/>
</dbReference>
<gene>
    <name evidence="6" type="ORF">D0Y50_04150</name>
</gene>
<dbReference type="RefSeq" id="WP_117315651.1">
    <property type="nucleotide sequence ID" value="NZ_CP031769.1"/>
</dbReference>
<evidence type="ECO:0000259" key="5">
    <source>
        <dbReference type="PROSITE" id="PS51352"/>
    </source>
</evidence>
<dbReference type="Pfam" id="PF08534">
    <property type="entry name" value="Redoxin"/>
    <property type="match status" value="1"/>
</dbReference>
<dbReference type="OrthoDB" id="9799347at2"/>
<accession>A0A346NJC7</accession>
<dbReference type="InterPro" id="IPR036249">
    <property type="entry name" value="Thioredoxin-like_sf"/>
</dbReference>
<keyword evidence="4" id="KW-0676">Redox-active center</keyword>
<dbReference type="InterPro" id="IPR013740">
    <property type="entry name" value="Redoxin"/>
</dbReference>